<accession>A0A9D1M6V3</accession>
<dbReference type="AlphaFoldDB" id="A0A9D1M6V3"/>
<organism evidence="1 2">
    <name type="scientific">Candidatus Gallibacteroides avistercoris</name>
    <dbReference type="NCBI Taxonomy" id="2840833"/>
    <lineage>
        <taxon>Bacteria</taxon>
        <taxon>Pseudomonadati</taxon>
        <taxon>Bacteroidota</taxon>
        <taxon>Bacteroidia</taxon>
        <taxon>Bacteroidales</taxon>
        <taxon>Bacteroidaceae</taxon>
        <taxon>Bacteroidaceae incertae sedis</taxon>
        <taxon>Candidatus Gallibacteroides</taxon>
    </lineage>
</organism>
<name>A0A9D1M6V3_9BACT</name>
<dbReference type="EMBL" id="DVNA01000086">
    <property type="protein sequence ID" value="HIU54895.1"/>
    <property type="molecule type" value="Genomic_DNA"/>
</dbReference>
<protein>
    <submittedName>
        <fullName evidence="1">Carboxypeptidase-like regulatory domain-containing protein</fullName>
    </submittedName>
</protein>
<dbReference type="Gene3D" id="2.60.40.1120">
    <property type="entry name" value="Carboxypeptidase-like, regulatory domain"/>
    <property type="match status" value="1"/>
</dbReference>
<dbReference type="SUPFAM" id="SSF49464">
    <property type="entry name" value="Carboxypeptidase regulatory domain-like"/>
    <property type="match status" value="1"/>
</dbReference>
<keyword evidence="1" id="KW-0121">Carboxypeptidase</keyword>
<proteinExistence type="predicted"/>
<dbReference type="Pfam" id="PF18939">
    <property type="entry name" value="DUF5686"/>
    <property type="match status" value="1"/>
</dbReference>
<sequence length="842" mass="98480">MNRYIYLIFILLVTYSPHISAQYKLHGVVRDSATNETLPFAAVVIEGTQTGKSTDMDGMFTINSAPENAVLIVSYTGYFPKRVVVDPANRENIEVRLASSVKELDEVVITPKKTKYSRKNNPAVDLVKKIIEQKKQNRLEDHDFYQYERYEKMTFALNDFSEEQKKKWLFKKFQFIFDYVDTSEISGKPILTVSIREQIENNYYRKNPESKKQVITGMKKAGIDEMLNQDGVKQFLGEAFKEVDIYENDISLLMNRFVSPLSNIATSFYKFYIYDTLEIEGQKCADLVFVPFNSESFGFVGRMYVTLDSTYFVKKVKMNVPYDINLNFVEQMSIEQDFERLPDGTRLITKDDITVEFRLISNTQGLYARRINTYRKYNFDPPQDMGIFKEKERIIIEDDAEMKPEEFWVDNRHVPVRTKENAVEKMLTRLREVPVFYYTEKVISTLISGYVSTSKENSKFDIGPMNTTISGNTAEGARFRIGGLTTANLHPNWFGRGYLAYGTKDKKFKYMGEVEYSFNKKRYHTREFPIHSIRAMHSYDINQLGQHYLYTNKDNVFLSLKRKSDTRITYERLSELEYKNEFSSGFSYAFNFNYRTEYPSKWVKFIEEGIEQKEFSVAAAEIKLRYAPNERYYQTKSSRIPITKDAPIFTLSHKIGAKGVLNSKYNINHTELGIQKRFWFSAFGYTDIILKGGKVWSKVPFPLLILPNANLSYTIQPESYTLMNAMEFINDQYLSWDLTYFVNGALFNRIPLLKYLKWREVLSFRGLYGSLSNKNNPYINPKGLYEFPQGSMIMDNMPYMEAGVGIENIFKILRVDYVWRLTYRDLPDIDRSGVRIALHFTF</sequence>
<reference evidence="1" key="1">
    <citation type="submission" date="2020-10" db="EMBL/GenBank/DDBJ databases">
        <authorList>
            <person name="Gilroy R."/>
        </authorList>
    </citation>
    <scope>NUCLEOTIDE SEQUENCE</scope>
    <source>
        <strain evidence="1">CHK158-818</strain>
    </source>
</reference>
<keyword evidence="1" id="KW-0645">Protease</keyword>
<dbReference type="GO" id="GO:0004180">
    <property type="term" value="F:carboxypeptidase activity"/>
    <property type="evidence" value="ECO:0007669"/>
    <property type="project" value="UniProtKB-KW"/>
</dbReference>
<keyword evidence="1" id="KW-0378">Hydrolase</keyword>
<dbReference type="Pfam" id="PF13715">
    <property type="entry name" value="CarbopepD_reg_2"/>
    <property type="match status" value="1"/>
</dbReference>
<evidence type="ECO:0000313" key="2">
    <source>
        <dbReference type="Proteomes" id="UP000824112"/>
    </source>
</evidence>
<dbReference type="Proteomes" id="UP000824112">
    <property type="component" value="Unassembled WGS sequence"/>
</dbReference>
<evidence type="ECO:0000313" key="1">
    <source>
        <dbReference type="EMBL" id="HIU54895.1"/>
    </source>
</evidence>
<gene>
    <name evidence="1" type="ORF">IAB03_03690</name>
</gene>
<comment type="caution">
    <text evidence="1">The sequence shown here is derived from an EMBL/GenBank/DDBJ whole genome shotgun (WGS) entry which is preliminary data.</text>
</comment>
<dbReference type="InterPro" id="IPR043741">
    <property type="entry name" value="DUF5686"/>
</dbReference>
<dbReference type="InterPro" id="IPR008969">
    <property type="entry name" value="CarboxyPept-like_regulatory"/>
</dbReference>
<reference evidence="1" key="2">
    <citation type="journal article" date="2021" name="PeerJ">
        <title>Extensive microbial diversity within the chicken gut microbiome revealed by metagenomics and culture.</title>
        <authorList>
            <person name="Gilroy R."/>
            <person name="Ravi A."/>
            <person name="Getino M."/>
            <person name="Pursley I."/>
            <person name="Horton D.L."/>
            <person name="Alikhan N.F."/>
            <person name="Baker D."/>
            <person name="Gharbi K."/>
            <person name="Hall N."/>
            <person name="Watson M."/>
            <person name="Adriaenssens E.M."/>
            <person name="Foster-Nyarko E."/>
            <person name="Jarju S."/>
            <person name="Secka A."/>
            <person name="Antonio M."/>
            <person name="Oren A."/>
            <person name="Chaudhuri R.R."/>
            <person name="La Ragione R."/>
            <person name="Hildebrand F."/>
            <person name="Pallen M.J."/>
        </authorList>
    </citation>
    <scope>NUCLEOTIDE SEQUENCE</scope>
    <source>
        <strain evidence="1">CHK158-818</strain>
    </source>
</reference>